<dbReference type="Pfam" id="PF00078">
    <property type="entry name" value="RVT_1"/>
    <property type="match status" value="1"/>
</dbReference>
<name>A0AAD9TM09_9ROSI</name>
<keyword evidence="3" id="KW-1185">Reference proteome</keyword>
<dbReference type="InterPro" id="IPR000477">
    <property type="entry name" value="RT_dom"/>
</dbReference>
<evidence type="ECO:0000313" key="2">
    <source>
        <dbReference type="EMBL" id="KAK2638559.1"/>
    </source>
</evidence>
<comment type="caution">
    <text evidence="2">The sequence shown here is derived from an EMBL/GenBank/DDBJ whole genome shotgun (WGS) entry which is preliminary data.</text>
</comment>
<dbReference type="AlphaFoldDB" id="A0AAD9TM09"/>
<dbReference type="InterPro" id="IPR052343">
    <property type="entry name" value="Retrotransposon-Effector_Assoc"/>
</dbReference>
<evidence type="ECO:0000259" key="1">
    <source>
        <dbReference type="Pfam" id="PF00078"/>
    </source>
</evidence>
<sequence>MRVLCEVMGCRGTVKWDDLDEVNPVRKNSENEVLRLSGIGVTKENMGLHKSGMGLYAHAIDTGQVIQLTKVNLCEETSPSLDPINRKTKGKWKRLAQSVGARVMDDANVYKSPKKRPRLYSEQYVSLLLNILIFGGLHHPIFLEINDVVMRFPGIRRFHYEQCWADKANDGDIIRETWSDSGGGDLLVGVQEKLSSCEKQRSRVSWQKDGDQNTKFFHAKALSRRIRNRIGGLWDDSGWWHEKEKEVVYISDSYFKNIFNSSCPSDEQLEAVLNSVDRCLPPDLCSLLDSKFTADEIRVDIFQMSPSKAPGVDGFPADFFQKIWNLVGDNITRMCLDCLNNGRSVGGTNHTFLCLIPKDKKVERVADLHPISLCNVIYKCISKALANRLRKVMDNIIPDSQIAFIPGRLITDNAMVGFECMLALRRKAKGKKGFMALKLDMAKAYDRAEWIFLKGMMRSLGFSKLYNSRNMDCVTSVSYSFIFNGSIRGNIRPSRGLRQGDLLSLYLFLLCTKGFTRLIKKLGRDEV</sequence>
<evidence type="ECO:0000313" key="3">
    <source>
        <dbReference type="Proteomes" id="UP001280121"/>
    </source>
</evidence>
<dbReference type="Proteomes" id="UP001280121">
    <property type="component" value="Unassembled WGS sequence"/>
</dbReference>
<dbReference type="PANTHER" id="PTHR46890:SF48">
    <property type="entry name" value="RNA-DIRECTED DNA POLYMERASE"/>
    <property type="match status" value="1"/>
</dbReference>
<protein>
    <recommendedName>
        <fullName evidence="1">Reverse transcriptase domain-containing protein</fullName>
    </recommendedName>
</protein>
<dbReference type="SUPFAM" id="SSF56672">
    <property type="entry name" value="DNA/RNA polymerases"/>
    <property type="match status" value="1"/>
</dbReference>
<gene>
    <name evidence="2" type="ORF">Ddye_026354</name>
</gene>
<accession>A0AAD9TM09</accession>
<dbReference type="PANTHER" id="PTHR46890">
    <property type="entry name" value="NON-LTR RETROLELEMENT REVERSE TRANSCRIPTASE-LIKE PROTEIN-RELATED"/>
    <property type="match status" value="1"/>
</dbReference>
<feature type="domain" description="Reverse transcriptase" evidence="1">
    <location>
        <begin position="358"/>
        <end position="521"/>
    </location>
</feature>
<dbReference type="EMBL" id="JANJYI010000008">
    <property type="protein sequence ID" value="KAK2638559.1"/>
    <property type="molecule type" value="Genomic_DNA"/>
</dbReference>
<dbReference type="InterPro" id="IPR043502">
    <property type="entry name" value="DNA/RNA_pol_sf"/>
</dbReference>
<organism evidence="2 3">
    <name type="scientific">Dipteronia dyeriana</name>
    <dbReference type="NCBI Taxonomy" id="168575"/>
    <lineage>
        <taxon>Eukaryota</taxon>
        <taxon>Viridiplantae</taxon>
        <taxon>Streptophyta</taxon>
        <taxon>Embryophyta</taxon>
        <taxon>Tracheophyta</taxon>
        <taxon>Spermatophyta</taxon>
        <taxon>Magnoliopsida</taxon>
        <taxon>eudicotyledons</taxon>
        <taxon>Gunneridae</taxon>
        <taxon>Pentapetalae</taxon>
        <taxon>rosids</taxon>
        <taxon>malvids</taxon>
        <taxon>Sapindales</taxon>
        <taxon>Sapindaceae</taxon>
        <taxon>Hippocastanoideae</taxon>
        <taxon>Acereae</taxon>
        <taxon>Dipteronia</taxon>
    </lineage>
</organism>
<reference evidence="2" key="1">
    <citation type="journal article" date="2023" name="Plant J.">
        <title>Genome sequences and population genomics provide insights into the demographic history, inbreeding, and mutation load of two 'living fossil' tree species of Dipteronia.</title>
        <authorList>
            <person name="Feng Y."/>
            <person name="Comes H.P."/>
            <person name="Chen J."/>
            <person name="Zhu S."/>
            <person name="Lu R."/>
            <person name="Zhang X."/>
            <person name="Li P."/>
            <person name="Qiu J."/>
            <person name="Olsen K.M."/>
            <person name="Qiu Y."/>
        </authorList>
    </citation>
    <scope>NUCLEOTIDE SEQUENCE</scope>
    <source>
        <strain evidence="2">KIB01</strain>
    </source>
</reference>
<proteinExistence type="predicted"/>